<keyword evidence="2" id="KW-1185">Reference proteome</keyword>
<dbReference type="EMBL" id="BSXS01017241">
    <property type="protein sequence ID" value="GMF08693.1"/>
    <property type="molecule type" value="Genomic_DNA"/>
</dbReference>
<name>A0ACB5UD94_AMBMO</name>
<accession>A0ACB5UD94</accession>
<protein>
    <submittedName>
        <fullName evidence="1">Unnamed protein product</fullName>
    </submittedName>
</protein>
<dbReference type="Proteomes" id="UP001165064">
    <property type="component" value="Unassembled WGS sequence"/>
</dbReference>
<evidence type="ECO:0000313" key="2">
    <source>
        <dbReference type="Proteomes" id="UP001165064"/>
    </source>
</evidence>
<organism evidence="1 2">
    <name type="scientific">Ambrosiozyma monospora</name>
    <name type="common">Yeast</name>
    <name type="synonym">Endomycopsis monosporus</name>
    <dbReference type="NCBI Taxonomy" id="43982"/>
    <lineage>
        <taxon>Eukaryota</taxon>
        <taxon>Fungi</taxon>
        <taxon>Dikarya</taxon>
        <taxon>Ascomycota</taxon>
        <taxon>Saccharomycotina</taxon>
        <taxon>Pichiomycetes</taxon>
        <taxon>Pichiales</taxon>
        <taxon>Pichiaceae</taxon>
        <taxon>Ambrosiozyma</taxon>
    </lineage>
</organism>
<reference evidence="1" key="1">
    <citation type="submission" date="2023-04" db="EMBL/GenBank/DDBJ databases">
        <title>Ambrosiozyma monospora NBRC 10751.</title>
        <authorList>
            <person name="Ichikawa N."/>
            <person name="Sato H."/>
            <person name="Tonouchi N."/>
        </authorList>
    </citation>
    <scope>NUCLEOTIDE SEQUENCE</scope>
    <source>
        <strain evidence="1">NBRC 10751</strain>
    </source>
</reference>
<sequence length="85" mass="10078">MIRLVGQYEQMRINLDLITLTLVKFSEFDLYFNLLVVSNQHLSMSIEYFHHSIGAWKIFECWRWSCDDQSRNLYRQSSPATPASS</sequence>
<proteinExistence type="predicted"/>
<evidence type="ECO:0000313" key="1">
    <source>
        <dbReference type="EMBL" id="GMF08693.1"/>
    </source>
</evidence>
<comment type="caution">
    <text evidence="1">The sequence shown here is derived from an EMBL/GenBank/DDBJ whole genome shotgun (WGS) entry which is preliminary data.</text>
</comment>
<gene>
    <name evidence="1" type="ORF">Amon02_001333800</name>
</gene>